<dbReference type="PATRIC" id="fig|1094492.3.peg.856"/>
<proteinExistence type="predicted"/>
<organism evidence="2 3">
    <name type="scientific">Bartonella bovis m02</name>
    <dbReference type="NCBI Taxonomy" id="1094492"/>
    <lineage>
        <taxon>Bacteria</taxon>
        <taxon>Pseudomonadati</taxon>
        <taxon>Pseudomonadota</taxon>
        <taxon>Alphaproteobacteria</taxon>
        <taxon>Hyphomicrobiales</taxon>
        <taxon>Bartonellaceae</taxon>
        <taxon>Bartonella</taxon>
    </lineage>
</organism>
<dbReference type="EMBL" id="AGWB01000003">
    <property type="protein sequence ID" value="ENN93791.1"/>
    <property type="molecule type" value="Genomic_DNA"/>
</dbReference>
<dbReference type="Proteomes" id="UP000014026">
    <property type="component" value="Unassembled WGS sequence"/>
</dbReference>
<dbReference type="STRING" id="1094492.m02_08080"/>
<sequence length="763" mass="82384">MAELRNDPFKNAKFIGYVDDFTPEQLREIFSRNKELLAKARQNDSIASNNRTTTQEDSPKTSTMGALGWGAIHGLTLGYDDEIGARASAVVGKETYDDGVKRRRDYQKLLAKEHPYAYFAGNLAGGVAALVPAIVAGPVAAGGAAVARGALAAGRAAPAIGRGIAAAIRGAPAAMRAAPTAIRAAPTAAKAGSKAVASTVNKAATRTSGAAADYVSRAEAKAFHSALAQGATQAEAKLSGEAAAKKAVAKFNTIRAAKIGGIYGAIAGSGEGEGWGNTIVTTGFGGAFGGLTPFALSAAAPLVTKPASATTSFVKNTLPKWVRGSQPGEVQISNKALKEISRALDSAGIHDLDKALKWKGPDSMIIDLSDQLAARALREAKKDYPTHSIMSNRLGARQAESVQRVRERLNETLGEKVNTLDLKQDIINTAKREAEPLYEKAFTTPIAESVMKDLQNLEKSPAFNEARKKAIAGLLNVADETVMANDKNPELSMRILHRIKGDIDNQIKLAFREDNQTHAADLMNVKERLLRVLDTSSPHYTQARKFYHDERTLGDALFQGEKVFDKNVTLDMIKNQLSGMESKELDAFRKGARSQIEHIASNVQSPENSLSNLFKTQGGQEKLQLIYGKDKANQMVKALQPEAERSELFARLPRHEGELGSKAGQALDNVSKSSLRTTIMNFFTGSVKRGVSSIDRNVERDIAELITAHERGDVRLSRQKSVELINKFREAEQKRLITQEELVKFINLLGVLSVGSHIRRLKE</sequence>
<feature type="region of interest" description="Disordered" evidence="1">
    <location>
        <begin position="41"/>
        <end position="63"/>
    </location>
</feature>
<reference evidence="2 3" key="1">
    <citation type="journal article" date="2013" name="PLoS Genet.">
        <title>A gene transfer agent and a dynamic repertoire of secretion systems hold the keys to the explosive radiation of the emerging pathogen Bartonella.</title>
        <authorList>
            <person name="Guy L."/>
            <person name="Nystedt B."/>
            <person name="Toft C."/>
            <person name="Zaremba-Niedzwiedzka K."/>
            <person name="Berglund E.C."/>
            <person name="Granberg F."/>
            <person name="Naslund K."/>
            <person name="Eriksson A.S."/>
            <person name="Andersson S.G."/>
        </authorList>
    </citation>
    <scope>NUCLEOTIDE SEQUENCE [LARGE SCALE GENOMIC DNA]</scope>
    <source>
        <strain evidence="3">m02</strain>
    </source>
</reference>
<dbReference type="AlphaFoldDB" id="N6VKQ8"/>
<dbReference type="RefSeq" id="WP_010702598.1">
    <property type="nucleotide sequence ID" value="NZ_KB915625.1"/>
</dbReference>
<accession>N6VKQ8</accession>
<evidence type="ECO:0000313" key="3">
    <source>
        <dbReference type="Proteomes" id="UP000014026"/>
    </source>
</evidence>
<dbReference type="HOGENOM" id="CLU_022596_0_0_5"/>
<evidence type="ECO:0000313" key="2">
    <source>
        <dbReference type="EMBL" id="ENN93791.1"/>
    </source>
</evidence>
<evidence type="ECO:0000256" key="1">
    <source>
        <dbReference type="SAM" id="MobiDB-lite"/>
    </source>
</evidence>
<protein>
    <submittedName>
        <fullName evidence="2">Uncharacterized protein</fullName>
    </submittedName>
</protein>
<name>N6VKQ8_9HYPH</name>
<gene>
    <name evidence="2" type="ORF">m02_08080</name>
</gene>
<feature type="compositionally biased region" description="Polar residues" evidence="1">
    <location>
        <begin position="43"/>
        <end position="63"/>
    </location>
</feature>
<comment type="caution">
    <text evidence="2">The sequence shown here is derived from an EMBL/GenBank/DDBJ whole genome shotgun (WGS) entry which is preliminary data.</text>
</comment>